<name>A0A7J6X0M7_THATH</name>
<accession>A0A7J6X0M7</accession>
<evidence type="ECO:0000313" key="1">
    <source>
        <dbReference type="EMBL" id="KAF5202280.1"/>
    </source>
</evidence>
<dbReference type="AlphaFoldDB" id="A0A7J6X0M7"/>
<dbReference type="EMBL" id="JABWDY010008351">
    <property type="protein sequence ID" value="KAF5202280.1"/>
    <property type="molecule type" value="Genomic_DNA"/>
</dbReference>
<sequence length="71" mass="7543">MLLPCYRTSDSGLAERVAVADEKRDLAGEPTLAGVVAGSDSITSANLRVPSACNKRSQKPLFDRLRPVSAI</sequence>
<reference evidence="1 2" key="1">
    <citation type="submission" date="2020-06" db="EMBL/GenBank/DDBJ databases">
        <title>Transcriptomic and genomic resources for Thalictrum thalictroides and T. hernandezii: Facilitating candidate gene discovery in an emerging model plant lineage.</title>
        <authorList>
            <person name="Arias T."/>
            <person name="Riano-Pachon D.M."/>
            <person name="Di Stilio V.S."/>
        </authorList>
    </citation>
    <scope>NUCLEOTIDE SEQUENCE [LARGE SCALE GENOMIC DNA]</scope>
    <source>
        <strain evidence="2">cv. WT478/WT964</strain>
        <tissue evidence="1">Leaves</tissue>
    </source>
</reference>
<proteinExistence type="predicted"/>
<evidence type="ECO:0000313" key="2">
    <source>
        <dbReference type="Proteomes" id="UP000554482"/>
    </source>
</evidence>
<comment type="caution">
    <text evidence="1">The sequence shown here is derived from an EMBL/GenBank/DDBJ whole genome shotgun (WGS) entry which is preliminary data.</text>
</comment>
<keyword evidence="2" id="KW-1185">Reference proteome</keyword>
<protein>
    <submittedName>
        <fullName evidence="1">Uncharacterized protein</fullName>
    </submittedName>
</protein>
<organism evidence="1 2">
    <name type="scientific">Thalictrum thalictroides</name>
    <name type="common">Rue-anemone</name>
    <name type="synonym">Anemone thalictroides</name>
    <dbReference type="NCBI Taxonomy" id="46969"/>
    <lineage>
        <taxon>Eukaryota</taxon>
        <taxon>Viridiplantae</taxon>
        <taxon>Streptophyta</taxon>
        <taxon>Embryophyta</taxon>
        <taxon>Tracheophyta</taxon>
        <taxon>Spermatophyta</taxon>
        <taxon>Magnoliopsida</taxon>
        <taxon>Ranunculales</taxon>
        <taxon>Ranunculaceae</taxon>
        <taxon>Thalictroideae</taxon>
        <taxon>Thalictrum</taxon>
    </lineage>
</organism>
<dbReference type="Proteomes" id="UP000554482">
    <property type="component" value="Unassembled WGS sequence"/>
</dbReference>
<gene>
    <name evidence="1" type="ORF">FRX31_008132</name>
</gene>